<gene>
    <name evidence="2" type="ORF">LMG23992_00675</name>
</gene>
<comment type="caution">
    <text evidence="2">The sequence shown here is derived from an EMBL/GenBank/DDBJ whole genome shotgun (WGS) entry which is preliminary data.</text>
</comment>
<dbReference type="PANTHER" id="PTHR43883">
    <property type="entry name" value="SLR0207 PROTEIN"/>
    <property type="match status" value="1"/>
</dbReference>
<dbReference type="Proteomes" id="UP000727654">
    <property type="component" value="Unassembled WGS sequence"/>
</dbReference>
<evidence type="ECO:0000313" key="2">
    <source>
        <dbReference type="EMBL" id="CAG9166050.1"/>
    </source>
</evidence>
<organism evidence="2 3">
    <name type="scientific">Cupriavidus laharis</name>
    <dbReference type="NCBI Taxonomy" id="151654"/>
    <lineage>
        <taxon>Bacteria</taxon>
        <taxon>Pseudomonadati</taxon>
        <taxon>Pseudomonadota</taxon>
        <taxon>Betaproteobacteria</taxon>
        <taxon>Burkholderiales</taxon>
        <taxon>Burkholderiaceae</taxon>
        <taxon>Cupriavidus</taxon>
    </lineage>
</organism>
<dbReference type="SUPFAM" id="SSF56112">
    <property type="entry name" value="Protein kinase-like (PK-like)"/>
    <property type="match status" value="1"/>
</dbReference>
<dbReference type="Pfam" id="PF01636">
    <property type="entry name" value="APH"/>
    <property type="match status" value="1"/>
</dbReference>
<reference evidence="2 3" key="1">
    <citation type="submission" date="2021-08" db="EMBL/GenBank/DDBJ databases">
        <authorList>
            <person name="Peeters C."/>
        </authorList>
    </citation>
    <scope>NUCLEOTIDE SEQUENCE [LARGE SCALE GENOMIC DNA]</scope>
    <source>
        <strain evidence="2 3">LMG 23992</strain>
    </source>
</reference>
<dbReference type="InterPro" id="IPR002575">
    <property type="entry name" value="Aminoglycoside_PTrfase"/>
</dbReference>
<dbReference type="InterPro" id="IPR011009">
    <property type="entry name" value="Kinase-like_dom_sf"/>
</dbReference>
<dbReference type="PANTHER" id="PTHR43883:SF1">
    <property type="entry name" value="GLUCONOKINASE"/>
    <property type="match status" value="1"/>
</dbReference>
<feature type="domain" description="Aminoglycoside phosphotransferase" evidence="1">
    <location>
        <begin position="60"/>
        <end position="245"/>
    </location>
</feature>
<proteinExistence type="predicted"/>
<name>A0ABM8WFD3_9BURK</name>
<dbReference type="InterPro" id="IPR052732">
    <property type="entry name" value="Cell-binding_unc_protein"/>
</dbReference>
<dbReference type="EMBL" id="CAJZAI010000001">
    <property type="protein sequence ID" value="CAG9166050.1"/>
    <property type="molecule type" value="Genomic_DNA"/>
</dbReference>
<accession>A0ABM8WFD3</accession>
<sequence length="307" mass="33566">MEDAVLTAALAQPDAYPHPVREVRIIETHISRVFLAGDYAYKVRKPVQFDFVDFSSAQARREDCETELRLNSRLAPELYLGVVPISAEATTGAVRVEGGGTPVEYAVKMRRFAQQDLFIEMIRTNRLHAAHIDALAPRIAAFHRNLPPADPGDGFGTPDRVGAVLTECLGGIERLDHGSGLASQVAQLARTRAALLAGAMQSRLRHGHVRECHGDLHLANIVLLDGQPTPFDCLEFDLGLRWIDTIGDLAFPFMDLLHHGRTDLAYRLLNVYLEQSGDYAGLALLPFYVAMRALVRARAAGAGAPAA</sequence>
<evidence type="ECO:0000259" key="1">
    <source>
        <dbReference type="Pfam" id="PF01636"/>
    </source>
</evidence>
<evidence type="ECO:0000313" key="3">
    <source>
        <dbReference type="Proteomes" id="UP000727654"/>
    </source>
</evidence>
<protein>
    <recommendedName>
        <fullName evidence="1">Aminoglycoside phosphotransferase domain-containing protein</fullName>
    </recommendedName>
</protein>
<keyword evidence="3" id="KW-1185">Reference proteome</keyword>